<dbReference type="InterPro" id="IPR029016">
    <property type="entry name" value="GAF-like_dom_sf"/>
</dbReference>
<dbReference type="SMART" id="SM00065">
    <property type="entry name" value="GAF"/>
    <property type="match status" value="1"/>
</dbReference>
<dbReference type="Pfam" id="PF07730">
    <property type="entry name" value="HisKA_3"/>
    <property type="match status" value="1"/>
</dbReference>
<accession>A0ABQ5MP89</accession>
<dbReference type="EMBL" id="BRVS01000001">
    <property type="protein sequence ID" value="GLB65803.1"/>
    <property type="molecule type" value="Genomic_DNA"/>
</dbReference>
<dbReference type="Gene3D" id="3.30.565.10">
    <property type="entry name" value="Histidine kinase-like ATPase, C-terminal domain"/>
    <property type="match status" value="1"/>
</dbReference>
<evidence type="ECO:0000256" key="2">
    <source>
        <dbReference type="ARBA" id="ARBA00022777"/>
    </source>
</evidence>
<comment type="caution">
    <text evidence="6">The sequence shown here is derived from an EMBL/GenBank/DDBJ whole genome shotgun (WGS) entry which is preliminary data.</text>
</comment>
<evidence type="ECO:0000259" key="4">
    <source>
        <dbReference type="SMART" id="SM00065"/>
    </source>
</evidence>
<evidence type="ECO:0000313" key="6">
    <source>
        <dbReference type="EMBL" id="GLB65803.1"/>
    </source>
</evidence>
<sequence length="549" mass="58993">MAPWRVRDSKDLARAEHHIQELISAIVSIAENHSLGSILEQVVQAACTLVDARYGALGVVSSDGQHLENFITVGMTQEQIDRIGPLPVGHGVLGLLIRDPKPIRMHDLGKHPDSYGFPPNHPPMESFLGVPIRVSGKVIGNLYLTEKRGGGDFTQEDEELVVALAAAAGVAVNNARLFTESERREQWLEASMAVGAAISSRVPETADIIARNALAIPDWAWAAVGFPSEDASRLIIAAVGSEALGGTRAGDIDLPSPVLTALWDLEEPMVLDDGTDFLGDELGPKLGPLLLTPICPQEGPKGVLILGRIRNTGPVPGVDHKLSTVYCTHAALALDSARGQRMREELVVFEDRDRIARDLHDVVIQRLFAAGLNLQSLRRYSAAQPVQDRISALAADLDNTIRQLRDTIYSLKPVGAGELLSSRILQTVQNTVEFVPFSPRVRMEGRVDGPVPHEVASHLLAVLIEALSNAIRHANASAIDVAVTVHEEAAGEPASLELVVQDNGRGIKGEFRSSGLANMEQRAVLLGGFLELASGAGRGTLVRWQVPLP</sequence>
<feature type="domain" description="Histidine kinase/HSP90-like ATPase" evidence="5">
    <location>
        <begin position="454"/>
        <end position="549"/>
    </location>
</feature>
<organism evidence="6 7">
    <name type="scientific">Arthrobacter mangrovi</name>
    <dbReference type="NCBI Taxonomy" id="2966350"/>
    <lineage>
        <taxon>Bacteria</taxon>
        <taxon>Bacillati</taxon>
        <taxon>Actinomycetota</taxon>
        <taxon>Actinomycetes</taxon>
        <taxon>Micrococcales</taxon>
        <taxon>Micrococcaceae</taxon>
        <taxon>Arthrobacter</taxon>
    </lineage>
</organism>
<keyword evidence="7" id="KW-1185">Reference proteome</keyword>
<dbReference type="Pfam" id="PF02518">
    <property type="entry name" value="HATPase_c"/>
    <property type="match status" value="1"/>
</dbReference>
<dbReference type="SMART" id="SM00387">
    <property type="entry name" value="HATPase_c"/>
    <property type="match status" value="1"/>
</dbReference>
<evidence type="ECO:0000256" key="3">
    <source>
        <dbReference type="ARBA" id="ARBA00023012"/>
    </source>
</evidence>
<dbReference type="Gene3D" id="3.30.450.40">
    <property type="match status" value="2"/>
</dbReference>
<dbReference type="PANTHER" id="PTHR24421">
    <property type="entry name" value="NITRATE/NITRITE SENSOR PROTEIN NARX-RELATED"/>
    <property type="match status" value="1"/>
</dbReference>
<dbReference type="SUPFAM" id="SSF55874">
    <property type="entry name" value="ATPase domain of HSP90 chaperone/DNA topoisomerase II/histidine kinase"/>
    <property type="match status" value="1"/>
</dbReference>
<keyword evidence="1" id="KW-0808">Transferase</keyword>
<dbReference type="CDD" id="cd16917">
    <property type="entry name" value="HATPase_UhpB-NarQ-NarX-like"/>
    <property type="match status" value="1"/>
</dbReference>
<dbReference type="InterPro" id="IPR036890">
    <property type="entry name" value="HATPase_C_sf"/>
</dbReference>
<dbReference type="InterPro" id="IPR003018">
    <property type="entry name" value="GAF"/>
</dbReference>
<dbReference type="SUPFAM" id="SSF55781">
    <property type="entry name" value="GAF domain-like"/>
    <property type="match status" value="2"/>
</dbReference>
<reference evidence="6 7" key="1">
    <citation type="journal article" date="2023" name="Int. J. Syst. Evol. Microbiol.">
        <title>Arthrobacter mangrovi sp. nov., an actinobacterium isolated from the rhizosphere of a mangrove.</title>
        <authorList>
            <person name="Hamada M."/>
            <person name="Saitou S."/>
            <person name="Enomoto N."/>
            <person name="Nanri K."/>
            <person name="Hidaka K."/>
            <person name="Miura T."/>
            <person name="Tamura T."/>
        </authorList>
    </citation>
    <scope>NUCLEOTIDE SEQUENCE [LARGE SCALE GENOMIC DNA]</scope>
    <source>
        <strain evidence="6 7">NBRC 112813</strain>
    </source>
</reference>
<dbReference type="InterPro" id="IPR011712">
    <property type="entry name" value="Sig_transdc_His_kin_sub3_dim/P"/>
</dbReference>
<dbReference type="GO" id="GO:0016301">
    <property type="term" value="F:kinase activity"/>
    <property type="evidence" value="ECO:0007669"/>
    <property type="project" value="UniProtKB-KW"/>
</dbReference>
<dbReference type="RefSeq" id="WP_264793974.1">
    <property type="nucleotide sequence ID" value="NZ_BRVS01000001.1"/>
</dbReference>
<dbReference type="Gene3D" id="1.20.5.1930">
    <property type="match status" value="1"/>
</dbReference>
<evidence type="ECO:0000313" key="7">
    <source>
        <dbReference type="Proteomes" id="UP001209654"/>
    </source>
</evidence>
<proteinExistence type="predicted"/>
<gene>
    <name evidence="6" type="ORF">AHIS1636_02420</name>
</gene>
<feature type="domain" description="GAF" evidence="4">
    <location>
        <begin position="34"/>
        <end position="182"/>
    </location>
</feature>
<dbReference type="Proteomes" id="UP001209654">
    <property type="component" value="Unassembled WGS sequence"/>
</dbReference>
<keyword evidence="2 6" id="KW-0418">Kinase</keyword>
<evidence type="ECO:0000256" key="1">
    <source>
        <dbReference type="ARBA" id="ARBA00022679"/>
    </source>
</evidence>
<dbReference type="Pfam" id="PF13185">
    <property type="entry name" value="GAF_2"/>
    <property type="match status" value="1"/>
</dbReference>
<keyword evidence="3" id="KW-0902">Two-component regulatory system</keyword>
<dbReference type="InterPro" id="IPR003594">
    <property type="entry name" value="HATPase_dom"/>
</dbReference>
<evidence type="ECO:0000259" key="5">
    <source>
        <dbReference type="SMART" id="SM00387"/>
    </source>
</evidence>
<protein>
    <submittedName>
        <fullName evidence="6">Histidine kinase</fullName>
    </submittedName>
</protein>
<dbReference type="PANTHER" id="PTHR24421:SF56">
    <property type="entry name" value="OXYGEN SENSOR HISTIDINE KINASE RESPONSE REGULATOR DOST"/>
    <property type="match status" value="1"/>
</dbReference>
<dbReference type="InterPro" id="IPR050482">
    <property type="entry name" value="Sensor_HK_TwoCompSys"/>
</dbReference>
<name>A0ABQ5MP89_9MICC</name>